<keyword evidence="1" id="KW-0547">Nucleotide-binding</keyword>
<sequence length="51" mass="5587">MRLLGGASSTDVEQRRLFSEWVSGFGDGEIGDSNDNDLELDIPSYLLIPNS</sequence>
<dbReference type="EMBL" id="LXQA010462017">
    <property type="protein sequence ID" value="MCI53361.1"/>
    <property type="molecule type" value="Genomic_DNA"/>
</dbReference>
<keyword evidence="2" id="KW-1185">Reference proteome</keyword>
<dbReference type="GO" id="GO:0004386">
    <property type="term" value="F:helicase activity"/>
    <property type="evidence" value="ECO:0007669"/>
    <property type="project" value="UniProtKB-KW"/>
</dbReference>
<feature type="non-terminal residue" evidence="1">
    <location>
        <position position="51"/>
    </location>
</feature>
<dbReference type="AlphaFoldDB" id="A0A392SWY2"/>
<evidence type="ECO:0000313" key="2">
    <source>
        <dbReference type="Proteomes" id="UP000265520"/>
    </source>
</evidence>
<evidence type="ECO:0000313" key="1">
    <source>
        <dbReference type="EMBL" id="MCI53361.1"/>
    </source>
</evidence>
<proteinExistence type="predicted"/>
<keyword evidence="1" id="KW-0067">ATP-binding</keyword>
<accession>A0A392SWY2</accession>
<protein>
    <submittedName>
        <fullName evidence="1">ATP-dependent DNA helicase PIF1</fullName>
    </submittedName>
</protein>
<organism evidence="1 2">
    <name type="scientific">Trifolium medium</name>
    <dbReference type="NCBI Taxonomy" id="97028"/>
    <lineage>
        <taxon>Eukaryota</taxon>
        <taxon>Viridiplantae</taxon>
        <taxon>Streptophyta</taxon>
        <taxon>Embryophyta</taxon>
        <taxon>Tracheophyta</taxon>
        <taxon>Spermatophyta</taxon>
        <taxon>Magnoliopsida</taxon>
        <taxon>eudicotyledons</taxon>
        <taxon>Gunneridae</taxon>
        <taxon>Pentapetalae</taxon>
        <taxon>rosids</taxon>
        <taxon>fabids</taxon>
        <taxon>Fabales</taxon>
        <taxon>Fabaceae</taxon>
        <taxon>Papilionoideae</taxon>
        <taxon>50 kb inversion clade</taxon>
        <taxon>NPAAA clade</taxon>
        <taxon>Hologalegina</taxon>
        <taxon>IRL clade</taxon>
        <taxon>Trifolieae</taxon>
        <taxon>Trifolium</taxon>
    </lineage>
</organism>
<dbReference type="Proteomes" id="UP000265520">
    <property type="component" value="Unassembled WGS sequence"/>
</dbReference>
<reference evidence="1 2" key="1">
    <citation type="journal article" date="2018" name="Front. Plant Sci.">
        <title>Red Clover (Trifolium pratense) and Zigzag Clover (T. medium) - A Picture of Genomic Similarities and Differences.</title>
        <authorList>
            <person name="Dluhosova J."/>
            <person name="Istvanek J."/>
            <person name="Nedelnik J."/>
            <person name="Repkova J."/>
        </authorList>
    </citation>
    <scope>NUCLEOTIDE SEQUENCE [LARGE SCALE GENOMIC DNA]</scope>
    <source>
        <strain evidence="2">cv. 10/8</strain>
        <tissue evidence="1">Leaf</tissue>
    </source>
</reference>
<name>A0A392SWY2_9FABA</name>
<keyword evidence="1" id="KW-0378">Hydrolase</keyword>
<keyword evidence="1" id="KW-0347">Helicase</keyword>
<comment type="caution">
    <text evidence="1">The sequence shown here is derived from an EMBL/GenBank/DDBJ whole genome shotgun (WGS) entry which is preliminary data.</text>
</comment>